<protein>
    <submittedName>
        <fullName evidence="2">Uncharacterized protein</fullName>
    </submittedName>
</protein>
<sequence>MQYAEDGMPHYGHGDGAASGMYDPHRQSMMNHHVVYNSNHVPIANHVMGSGHDQMCSKRDKDAIFGNNLEMSECMKINCIDCDKTFAHSCE</sequence>
<evidence type="ECO:0000256" key="1">
    <source>
        <dbReference type="SAM" id="MobiDB-lite"/>
    </source>
</evidence>
<dbReference type="Proteomes" id="UP000499080">
    <property type="component" value="Unassembled WGS sequence"/>
</dbReference>
<keyword evidence="3" id="KW-1185">Reference proteome</keyword>
<evidence type="ECO:0000313" key="2">
    <source>
        <dbReference type="EMBL" id="GBO04136.1"/>
    </source>
</evidence>
<proteinExistence type="predicted"/>
<gene>
    <name evidence="2" type="ORF">AVEN_257752_1</name>
</gene>
<accession>A0A4Y2TXT7</accession>
<feature type="region of interest" description="Disordered" evidence="1">
    <location>
        <begin position="1"/>
        <end position="24"/>
    </location>
</feature>
<reference evidence="2 3" key="1">
    <citation type="journal article" date="2019" name="Sci. Rep.">
        <title>Orb-weaving spider Araneus ventricosus genome elucidates the spidroin gene catalogue.</title>
        <authorList>
            <person name="Kono N."/>
            <person name="Nakamura H."/>
            <person name="Ohtoshi R."/>
            <person name="Moran D.A.P."/>
            <person name="Shinohara A."/>
            <person name="Yoshida Y."/>
            <person name="Fujiwara M."/>
            <person name="Mori M."/>
            <person name="Tomita M."/>
            <person name="Arakawa K."/>
        </authorList>
    </citation>
    <scope>NUCLEOTIDE SEQUENCE [LARGE SCALE GENOMIC DNA]</scope>
</reference>
<dbReference type="EMBL" id="BGPR01031215">
    <property type="protein sequence ID" value="GBO04136.1"/>
    <property type="molecule type" value="Genomic_DNA"/>
</dbReference>
<organism evidence="2 3">
    <name type="scientific">Araneus ventricosus</name>
    <name type="common">Orbweaver spider</name>
    <name type="synonym">Epeira ventricosa</name>
    <dbReference type="NCBI Taxonomy" id="182803"/>
    <lineage>
        <taxon>Eukaryota</taxon>
        <taxon>Metazoa</taxon>
        <taxon>Ecdysozoa</taxon>
        <taxon>Arthropoda</taxon>
        <taxon>Chelicerata</taxon>
        <taxon>Arachnida</taxon>
        <taxon>Araneae</taxon>
        <taxon>Araneomorphae</taxon>
        <taxon>Entelegynae</taxon>
        <taxon>Araneoidea</taxon>
        <taxon>Araneidae</taxon>
        <taxon>Araneus</taxon>
    </lineage>
</organism>
<dbReference type="AlphaFoldDB" id="A0A4Y2TXT7"/>
<comment type="caution">
    <text evidence="2">The sequence shown here is derived from an EMBL/GenBank/DDBJ whole genome shotgun (WGS) entry which is preliminary data.</text>
</comment>
<name>A0A4Y2TXT7_ARAVE</name>
<evidence type="ECO:0000313" key="3">
    <source>
        <dbReference type="Proteomes" id="UP000499080"/>
    </source>
</evidence>